<dbReference type="EMBL" id="CP001821">
    <property type="protein sequence ID" value="ACZ29545.1"/>
    <property type="molecule type" value="Genomic_DNA"/>
</dbReference>
<accession>D1BW42</accession>
<reference evidence="1 2" key="2">
    <citation type="journal article" date="2010" name="Stand. Genomic Sci.">
        <title>Complete genome sequence of Xylanimonas cellulosilytica type strain (XIL07).</title>
        <authorList>
            <person name="Foster B."/>
            <person name="Pukall R."/>
            <person name="Abt B."/>
            <person name="Nolan M."/>
            <person name="Glavina Del Rio T."/>
            <person name="Chen F."/>
            <person name="Lucas S."/>
            <person name="Tice H."/>
            <person name="Pitluck S."/>
            <person name="Cheng J.-F."/>
            <person name="Chertkov O."/>
            <person name="Brettin T."/>
            <person name="Han C."/>
            <person name="Detter J.C."/>
            <person name="Bruce D."/>
            <person name="Goodwin L."/>
            <person name="Ivanova N."/>
            <person name="Mavromatis K."/>
            <person name="Pati A."/>
            <person name="Mikhailova N."/>
            <person name="Chen A."/>
            <person name="Palaniappan K."/>
            <person name="Land M."/>
            <person name="Hauser L."/>
            <person name="Chang Y.-J."/>
            <person name="Jeffries C.D."/>
            <person name="Chain P."/>
            <person name="Rohde M."/>
            <person name="Goeker M."/>
            <person name="Bristow J."/>
            <person name="Eisen J.A."/>
            <person name="Markowitz V."/>
            <person name="Hugenholtz P."/>
            <person name="Kyrpides N.C."/>
            <person name="Klenk H.-P."/>
            <person name="Lapidus A."/>
        </authorList>
    </citation>
    <scope>NUCLEOTIDE SEQUENCE [LARGE SCALE GENOMIC DNA]</scope>
    <source>
        <strain evidence="2">DSM 15894 / CECT 5975 / LMG 20990 / XIL07</strain>
    </source>
</reference>
<dbReference type="AlphaFoldDB" id="D1BW42"/>
<dbReference type="Gene3D" id="3.40.50.300">
    <property type="entry name" value="P-loop containing nucleotide triphosphate hydrolases"/>
    <property type="match status" value="1"/>
</dbReference>
<evidence type="ECO:0000313" key="2">
    <source>
        <dbReference type="Proteomes" id="UP000002255"/>
    </source>
</evidence>
<name>D1BW42_XYLCX</name>
<organism evidence="1 2">
    <name type="scientific">Xylanimonas cellulosilytica (strain DSM 15894 / JCM 12276 / CECT 5975 / KCTC 9989 / LMG 20990 / NBRC 107835 / XIL07)</name>
    <dbReference type="NCBI Taxonomy" id="446471"/>
    <lineage>
        <taxon>Bacteria</taxon>
        <taxon>Bacillati</taxon>
        <taxon>Actinomycetota</taxon>
        <taxon>Actinomycetes</taxon>
        <taxon>Micrococcales</taxon>
        <taxon>Promicromonosporaceae</taxon>
        <taxon>Xylanimonas</taxon>
    </lineage>
</organism>
<dbReference type="GO" id="GO:0005524">
    <property type="term" value="F:ATP binding"/>
    <property type="evidence" value="ECO:0007669"/>
    <property type="project" value="UniProtKB-KW"/>
</dbReference>
<reference evidence="2" key="1">
    <citation type="submission" date="2009-11" db="EMBL/GenBank/DDBJ databases">
        <title>The complete chromosome of Xylanimonas cellulosilytica DSM 15894.</title>
        <authorList>
            <consortium name="US DOE Joint Genome Institute (JGI-PGF)"/>
            <person name="Lucas S."/>
            <person name="Copeland A."/>
            <person name="Lapidus A."/>
            <person name="Glavina del Rio T."/>
            <person name="Dalin E."/>
            <person name="Tice H."/>
            <person name="Bruce D."/>
            <person name="Goodwin L."/>
            <person name="Pitluck S."/>
            <person name="Kyrpides N."/>
            <person name="Mavromatis K."/>
            <person name="Ivanova N."/>
            <person name="Mikhailova N."/>
            <person name="Foster B."/>
            <person name="Clum A."/>
            <person name="Brettin T."/>
            <person name="Detter J.C."/>
            <person name="Han C."/>
            <person name="Larimer F."/>
            <person name="Land M."/>
            <person name="Hauser L."/>
            <person name="Markowitz V."/>
            <person name="Cheng J.F."/>
            <person name="Hugenholtz P."/>
            <person name="Woyke T."/>
            <person name="Wu D."/>
            <person name="Gehrich-Schroeter G."/>
            <person name="Schneider S."/>
            <person name="Pukall S.R."/>
            <person name="Klenk H.P."/>
            <person name="Eisen J.A."/>
        </authorList>
    </citation>
    <scope>NUCLEOTIDE SEQUENCE [LARGE SCALE GENOMIC DNA]</scope>
    <source>
        <strain evidence="2">DSM 15894 / CECT 5975 / LMG 20990 / XIL07</strain>
    </source>
</reference>
<dbReference type="KEGG" id="xce:Xcel_0506"/>
<keyword evidence="1" id="KW-0547">Nucleotide-binding</keyword>
<sequence length="200" mass="22574">MLIWINGAFGAGKSHTAFELRRRLAEAHLADPELLGSALHRMLPQAMRGDFQDLPLWRSVVVETLHQAAASHAGPLLVPMTIVNDDYFDEIVGGLRERGVDVRHYTLVASPATLRRRLGTRLGFIRSGGRRETWAMRQIPRCVEQLAQDRYGTHVRTDDRPLDEIVEWIAADAGLDLVGPRLSPVRFQMRRLQVAAQLIR</sequence>
<dbReference type="Pfam" id="PF13671">
    <property type="entry name" value="AAA_33"/>
    <property type="match status" value="1"/>
</dbReference>
<dbReference type="SUPFAM" id="SSF52540">
    <property type="entry name" value="P-loop containing nucleoside triphosphate hydrolases"/>
    <property type="match status" value="1"/>
</dbReference>
<dbReference type="OrthoDB" id="9799092at2"/>
<dbReference type="STRING" id="446471.Xcel_0506"/>
<dbReference type="Proteomes" id="UP000002255">
    <property type="component" value="Chromosome"/>
</dbReference>
<dbReference type="RefSeq" id="WP_012877289.1">
    <property type="nucleotide sequence ID" value="NC_013530.1"/>
</dbReference>
<gene>
    <name evidence="1" type="ordered locus">Xcel_0506</name>
</gene>
<protein>
    <submittedName>
        <fullName evidence="1">ATP-binding membrane protein</fullName>
    </submittedName>
</protein>
<dbReference type="eggNOG" id="COG3265">
    <property type="taxonomic scope" value="Bacteria"/>
</dbReference>
<evidence type="ECO:0000313" key="1">
    <source>
        <dbReference type="EMBL" id="ACZ29545.1"/>
    </source>
</evidence>
<proteinExistence type="predicted"/>
<keyword evidence="1" id="KW-0067">ATP-binding</keyword>
<dbReference type="HOGENOM" id="CLU_111135_0_0_11"/>
<dbReference type="InterPro" id="IPR027417">
    <property type="entry name" value="P-loop_NTPase"/>
</dbReference>
<keyword evidence="2" id="KW-1185">Reference proteome</keyword>